<dbReference type="PANTHER" id="PTHR43537">
    <property type="entry name" value="TRANSCRIPTIONAL REGULATOR, GNTR FAMILY"/>
    <property type="match status" value="1"/>
</dbReference>
<dbReference type="InterPro" id="IPR036390">
    <property type="entry name" value="WH_DNA-bd_sf"/>
</dbReference>
<dbReference type="InterPro" id="IPR011711">
    <property type="entry name" value="GntR_C"/>
</dbReference>
<dbReference type="Proteomes" id="UP001500943">
    <property type="component" value="Unassembled WGS sequence"/>
</dbReference>
<keyword evidence="3" id="KW-0804">Transcription</keyword>
<dbReference type="PANTHER" id="PTHR43537:SF44">
    <property type="entry name" value="GNTR FAMILY REGULATORY PROTEIN"/>
    <property type="match status" value="1"/>
</dbReference>
<comment type="caution">
    <text evidence="5">The sequence shown here is derived from an EMBL/GenBank/DDBJ whole genome shotgun (WGS) entry which is preliminary data.</text>
</comment>
<dbReference type="CDD" id="cd07377">
    <property type="entry name" value="WHTH_GntR"/>
    <property type="match status" value="1"/>
</dbReference>
<dbReference type="Gene3D" id="1.10.10.10">
    <property type="entry name" value="Winged helix-like DNA-binding domain superfamily/Winged helix DNA-binding domain"/>
    <property type="match status" value="1"/>
</dbReference>
<evidence type="ECO:0000313" key="6">
    <source>
        <dbReference type="Proteomes" id="UP001500943"/>
    </source>
</evidence>
<evidence type="ECO:0000313" key="5">
    <source>
        <dbReference type="EMBL" id="GAA1223754.1"/>
    </source>
</evidence>
<reference evidence="5 6" key="1">
    <citation type="journal article" date="2019" name="Int. J. Syst. Evol. Microbiol.">
        <title>The Global Catalogue of Microorganisms (GCM) 10K type strain sequencing project: providing services to taxonomists for standard genome sequencing and annotation.</title>
        <authorList>
            <consortium name="The Broad Institute Genomics Platform"/>
            <consortium name="The Broad Institute Genome Sequencing Center for Infectious Disease"/>
            <person name="Wu L."/>
            <person name="Ma J."/>
        </authorList>
    </citation>
    <scope>NUCLEOTIDE SEQUENCE [LARGE SCALE GENOMIC DNA]</scope>
    <source>
        <strain evidence="5 6">JCM 12762</strain>
    </source>
</reference>
<evidence type="ECO:0000259" key="4">
    <source>
        <dbReference type="PROSITE" id="PS50949"/>
    </source>
</evidence>
<dbReference type="SUPFAM" id="SSF46785">
    <property type="entry name" value="Winged helix' DNA-binding domain"/>
    <property type="match status" value="1"/>
</dbReference>
<dbReference type="SMART" id="SM00895">
    <property type="entry name" value="FCD"/>
    <property type="match status" value="1"/>
</dbReference>
<dbReference type="SMART" id="SM00345">
    <property type="entry name" value="HTH_GNTR"/>
    <property type="match status" value="1"/>
</dbReference>
<evidence type="ECO:0000256" key="2">
    <source>
        <dbReference type="ARBA" id="ARBA00023125"/>
    </source>
</evidence>
<evidence type="ECO:0000256" key="3">
    <source>
        <dbReference type="ARBA" id="ARBA00023163"/>
    </source>
</evidence>
<feature type="domain" description="HTH gntR-type" evidence="4">
    <location>
        <begin position="8"/>
        <end position="75"/>
    </location>
</feature>
<keyword evidence="2" id="KW-0238">DNA-binding</keyword>
<dbReference type="Pfam" id="PF00392">
    <property type="entry name" value="GntR"/>
    <property type="match status" value="1"/>
</dbReference>
<keyword evidence="1" id="KW-0805">Transcription regulation</keyword>
<dbReference type="Pfam" id="PF07729">
    <property type="entry name" value="FCD"/>
    <property type="match status" value="1"/>
</dbReference>
<dbReference type="InterPro" id="IPR008920">
    <property type="entry name" value="TF_FadR/GntR_C"/>
</dbReference>
<evidence type="ECO:0000256" key="1">
    <source>
        <dbReference type="ARBA" id="ARBA00023015"/>
    </source>
</evidence>
<dbReference type="EMBL" id="BAAAKW010000053">
    <property type="protein sequence ID" value="GAA1223754.1"/>
    <property type="molecule type" value="Genomic_DNA"/>
</dbReference>
<proteinExistence type="predicted"/>
<sequence length="250" mass="27305">MMTTFSRRGLHGHVVDVLGRRIMRGELVSGDIIDQDALLTEFQVSRTVIREAIKVLTTKGLVDARPRLGTYVTERERWQLLDGDVMTWRSEGVPDALLVLELSEVRQVLEPAAARLAAVRRSDEECAEIQAAMSALAATFASTEAESHVKADLVFHRAVLAASGNELLARFEVVLEPALHARNELAFENETTTHFLDSHQAVVTAIVAQDADGAHAAMQLLMNQSARDSETIVSTDAAGAALVKERKQAL</sequence>
<dbReference type="InterPro" id="IPR000524">
    <property type="entry name" value="Tscrpt_reg_HTH_GntR"/>
</dbReference>
<gene>
    <name evidence="5" type="ORF">GCM10009655_23520</name>
</gene>
<organism evidence="5 6">
    <name type="scientific">Rhodoglobus aureus</name>
    <dbReference type="NCBI Taxonomy" id="191497"/>
    <lineage>
        <taxon>Bacteria</taxon>
        <taxon>Bacillati</taxon>
        <taxon>Actinomycetota</taxon>
        <taxon>Actinomycetes</taxon>
        <taxon>Micrococcales</taxon>
        <taxon>Microbacteriaceae</taxon>
        <taxon>Rhodoglobus</taxon>
    </lineage>
</organism>
<dbReference type="Gene3D" id="1.20.120.530">
    <property type="entry name" value="GntR ligand-binding domain-like"/>
    <property type="match status" value="1"/>
</dbReference>
<dbReference type="SUPFAM" id="SSF48008">
    <property type="entry name" value="GntR ligand-binding domain-like"/>
    <property type="match status" value="1"/>
</dbReference>
<dbReference type="PROSITE" id="PS50949">
    <property type="entry name" value="HTH_GNTR"/>
    <property type="match status" value="1"/>
</dbReference>
<protein>
    <submittedName>
        <fullName evidence="5">FadR/GntR family transcriptional regulator</fullName>
    </submittedName>
</protein>
<accession>A0ABN1VVN6</accession>
<dbReference type="InterPro" id="IPR036388">
    <property type="entry name" value="WH-like_DNA-bd_sf"/>
</dbReference>
<name>A0ABN1VVN6_9MICO</name>
<keyword evidence="6" id="KW-1185">Reference proteome</keyword>